<dbReference type="AlphaFoldDB" id="A0A9D1CY92"/>
<gene>
    <name evidence="1" type="ORF">IAA52_09410</name>
</gene>
<evidence type="ECO:0000313" key="1">
    <source>
        <dbReference type="EMBL" id="HIQ83300.1"/>
    </source>
</evidence>
<evidence type="ECO:0000313" key="2">
    <source>
        <dbReference type="Proteomes" id="UP000824260"/>
    </source>
</evidence>
<dbReference type="InterPro" id="IPR000801">
    <property type="entry name" value="Esterase-like"/>
</dbReference>
<dbReference type="InterPro" id="IPR029058">
    <property type="entry name" value="AB_hydrolase_fold"/>
</dbReference>
<reference evidence="1" key="2">
    <citation type="journal article" date="2021" name="PeerJ">
        <title>Extensive microbial diversity within the chicken gut microbiome revealed by metagenomics and culture.</title>
        <authorList>
            <person name="Gilroy R."/>
            <person name="Ravi A."/>
            <person name="Getino M."/>
            <person name="Pursley I."/>
            <person name="Horton D.L."/>
            <person name="Alikhan N.F."/>
            <person name="Baker D."/>
            <person name="Gharbi K."/>
            <person name="Hall N."/>
            <person name="Watson M."/>
            <person name="Adriaenssens E.M."/>
            <person name="Foster-Nyarko E."/>
            <person name="Jarju S."/>
            <person name="Secka A."/>
            <person name="Antonio M."/>
            <person name="Oren A."/>
            <person name="Chaudhuri R.R."/>
            <person name="La Ragione R."/>
            <person name="Hildebrand F."/>
            <person name="Pallen M.J."/>
        </authorList>
    </citation>
    <scope>NUCLEOTIDE SEQUENCE</scope>
    <source>
        <strain evidence="1">ChiSjej6B24-2974</strain>
    </source>
</reference>
<accession>A0A9D1CY92</accession>
<dbReference type="GO" id="GO:0016747">
    <property type="term" value="F:acyltransferase activity, transferring groups other than amino-acyl groups"/>
    <property type="evidence" value="ECO:0007669"/>
    <property type="project" value="TreeGrafter"/>
</dbReference>
<sequence>MAHLVVDFYSDTLGMETRMHVLLPECLTEGKAKTLYLLHGMSDNEGLWMRRTSIDRYAAAKNLAVIMPDGGLGWYTDMRCGLPWFTFVARELPALCRRFFPILSDRREDTFAGGVSMGGYGALKCALRAPETFSRAISLSGALDAADIAANGGALAPQNFWEDVFGPAAGVPGSENDLFTAAEALRDSPLRPSVYMWCGTEDFLYNMSARMRGHLRALGYDLTYEESPGDHQWLYWDKKIVDALDWLVPEEEGNPWR</sequence>
<dbReference type="Gene3D" id="3.40.50.1820">
    <property type="entry name" value="alpha/beta hydrolase"/>
    <property type="match status" value="1"/>
</dbReference>
<reference evidence="1" key="1">
    <citation type="submission" date="2020-10" db="EMBL/GenBank/DDBJ databases">
        <authorList>
            <person name="Gilroy R."/>
        </authorList>
    </citation>
    <scope>NUCLEOTIDE SEQUENCE</scope>
    <source>
        <strain evidence="1">ChiSjej6B24-2974</strain>
    </source>
</reference>
<protein>
    <submittedName>
        <fullName evidence="1">Esterase family protein</fullName>
    </submittedName>
</protein>
<proteinExistence type="predicted"/>
<dbReference type="PANTHER" id="PTHR48098">
    <property type="entry name" value="ENTEROCHELIN ESTERASE-RELATED"/>
    <property type="match status" value="1"/>
</dbReference>
<dbReference type="SUPFAM" id="SSF53474">
    <property type="entry name" value="alpha/beta-Hydrolases"/>
    <property type="match status" value="1"/>
</dbReference>
<name>A0A9D1CY92_9FIRM</name>
<organism evidence="1 2">
    <name type="scientific">Candidatus Pullichristensenella stercorigallinarum</name>
    <dbReference type="NCBI Taxonomy" id="2840909"/>
    <lineage>
        <taxon>Bacteria</taxon>
        <taxon>Bacillati</taxon>
        <taxon>Bacillota</taxon>
        <taxon>Clostridia</taxon>
        <taxon>Candidatus Pullichristensenella</taxon>
    </lineage>
</organism>
<comment type="caution">
    <text evidence="1">The sequence shown here is derived from an EMBL/GenBank/DDBJ whole genome shotgun (WGS) entry which is preliminary data.</text>
</comment>
<dbReference type="Proteomes" id="UP000824260">
    <property type="component" value="Unassembled WGS sequence"/>
</dbReference>
<dbReference type="Pfam" id="PF00756">
    <property type="entry name" value="Esterase"/>
    <property type="match status" value="1"/>
</dbReference>
<dbReference type="EMBL" id="DVFZ01000095">
    <property type="protein sequence ID" value="HIQ83300.1"/>
    <property type="molecule type" value="Genomic_DNA"/>
</dbReference>
<dbReference type="InterPro" id="IPR050583">
    <property type="entry name" value="Mycobacterial_A85_antigen"/>
</dbReference>
<dbReference type="PANTHER" id="PTHR48098:SF1">
    <property type="entry name" value="DIACYLGLYCEROL ACYLTRANSFERASE_MYCOLYLTRANSFERASE AG85A"/>
    <property type="match status" value="1"/>
</dbReference>